<organism evidence="1 2">
    <name type="scientific">Lysobacter antibioticus</name>
    <dbReference type="NCBI Taxonomy" id="84531"/>
    <lineage>
        <taxon>Bacteria</taxon>
        <taxon>Pseudomonadati</taxon>
        <taxon>Pseudomonadota</taxon>
        <taxon>Gammaproteobacteria</taxon>
        <taxon>Lysobacterales</taxon>
        <taxon>Lysobacteraceae</taxon>
        <taxon>Lysobacter</taxon>
    </lineage>
</organism>
<dbReference type="Proteomes" id="UP000060787">
    <property type="component" value="Chromosome"/>
</dbReference>
<dbReference type="PATRIC" id="fig|84531.7.peg.1636"/>
<evidence type="ECO:0000313" key="1">
    <source>
        <dbReference type="EMBL" id="ALN80312.1"/>
    </source>
</evidence>
<dbReference type="KEGG" id="laq:GLA29479_1662"/>
<reference evidence="1 2" key="1">
    <citation type="journal article" date="2015" name="BMC Genomics">
        <title>Comparative genomics and metabolic profiling of the genus Lysobacter.</title>
        <authorList>
            <person name="de Bruijn I."/>
            <person name="Cheng X."/>
            <person name="de Jager V."/>
            <person name="Exposito R.G."/>
            <person name="Watrous J."/>
            <person name="Patel N."/>
            <person name="Postma J."/>
            <person name="Dorrestein P.C."/>
            <person name="Kobayashi D."/>
            <person name="Raaijmakers J.M."/>
        </authorList>
    </citation>
    <scope>NUCLEOTIDE SEQUENCE [LARGE SCALE GENOMIC DNA]</scope>
    <source>
        <strain evidence="1 2">76</strain>
    </source>
</reference>
<keyword evidence="2" id="KW-1185">Reference proteome</keyword>
<evidence type="ECO:0000313" key="2">
    <source>
        <dbReference type="Proteomes" id="UP000060787"/>
    </source>
</evidence>
<accession>A0A0S2F9S6</accession>
<dbReference type="EMBL" id="CP011129">
    <property type="protein sequence ID" value="ALN80312.1"/>
    <property type="molecule type" value="Genomic_DNA"/>
</dbReference>
<dbReference type="KEGG" id="lab:LA76x_2173"/>
<protein>
    <submittedName>
        <fullName evidence="1">Uncharacterized protein</fullName>
    </submittedName>
</protein>
<dbReference type="STRING" id="84531.LA76x_2173"/>
<dbReference type="AlphaFoldDB" id="A0A0S2F9S6"/>
<proteinExistence type="predicted"/>
<name>A0A0S2F9S6_LYSAN</name>
<gene>
    <name evidence="1" type="ORF">LA76x_2173</name>
</gene>
<sequence>MGLGGGHGGRRLAVGTAILPFRPGRGPCADRPGAKDAAKPASVLGRLDAAKRASVLARLTRQSRRPS</sequence>